<name>A0A964T437_9HYPH</name>
<dbReference type="PROSITE" id="PS50110">
    <property type="entry name" value="RESPONSE_REGULATORY"/>
    <property type="match status" value="1"/>
</dbReference>
<dbReference type="InterPro" id="IPR003661">
    <property type="entry name" value="HisK_dim/P_dom"/>
</dbReference>
<keyword evidence="9" id="KW-0808">Transferase</keyword>
<dbReference type="InterPro" id="IPR001789">
    <property type="entry name" value="Sig_transdc_resp-reg_receiver"/>
</dbReference>
<dbReference type="SUPFAM" id="SSF55874">
    <property type="entry name" value="ATPase domain of HSP90 chaperone/DNA topoisomerase II/histidine kinase"/>
    <property type="match status" value="1"/>
</dbReference>
<dbReference type="EC" id="2.7.13.3" evidence="2"/>
<dbReference type="Gene3D" id="3.30.450.20">
    <property type="entry name" value="PAS domain"/>
    <property type="match status" value="2"/>
</dbReference>
<dbReference type="Pfam" id="PF00072">
    <property type="entry name" value="Response_reg"/>
    <property type="match status" value="1"/>
</dbReference>
<dbReference type="CDD" id="cd12915">
    <property type="entry name" value="PDC2_DGC_like"/>
    <property type="match status" value="1"/>
</dbReference>
<gene>
    <name evidence="9" type="ORF">E4O86_09935</name>
</gene>
<dbReference type="SMART" id="SM00388">
    <property type="entry name" value="HisKA"/>
    <property type="match status" value="1"/>
</dbReference>
<dbReference type="InterPro" id="IPR003594">
    <property type="entry name" value="HATPase_dom"/>
</dbReference>
<proteinExistence type="predicted"/>
<keyword evidence="9" id="KW-0418">Kinase</keyword>
<organism evidence="9 10">
    <name type="scientific">Propylenella binzhouense</name>
    <dbReference type="NCBI Taxonomy" id="2555902"/>
    <lineage>
        <taxon>Bacteria</taxon>
        <taxon>Pseudomonadati</taxon>
        <taxon>Pseudomonadota</taxon>
        <taxon>Alphaproteobacteria</taxon>
        <taxon>Hyphomicrobiales</taxon>
        <taxon>Propylenellaceae</taxon>
        <taxon>Propylenella</taxon>
    </lineage>
</organism>
<feature type="transmembrane region" description="Helical" evidence="6">
    <location>
        <begin position="280"/>
        <end position="301"/>
    </location>
</feature>
<evidence type="ECO:0000313" key="10">
    <source>
        <dbReference type="Proteomes" id="UP000773614"/>
    </source>
</evidence>
<comment type="caution">
    <text evidence="9">The sequence shown here is derived from an EMBL/GenBank/DDBJ whole genome shotgun (WGS) entry which is preliminary data.</text>
</comment>
<accession>A0A964T437</accession>
<dbReference type="SMART" id="SM00387">
    <property type="entry name" value="HATPase_c"/>
    <property type="match status" value="1"/>
</dbReference>
<dbReference type="InterPro" id="IPR004358">
    <property type="entry name" value="Sig_transdc_His_kin-like_C"/>
</dbReference>
<evidence type="ECO:0000256" key="2">
    <source>
        <dbReference type="ARBA" id="ARBA00012438"/>
    </source>
</evidence>
<evidence type="ECO:0000259" key="7">
    <source>
        <dbReference type="PROSITE" id="PS50109"/>
    </source>
</evidence>
<reference evidence="9" key="1">
    <citation type="submission" date="2019-03" db="EMBL/GenBank/DDBJ databases">
        <title>Afifella sp. nov., isolated from activated sludge.</title>
        <authorList>
            <person name="Li Q."/>
            <person name="Liu Y."/>
        </authorList>
    </citation>
    <scope>NUCLEOTIDE SEQUENCE</scope>
    <source>
        <strain evidence="9">L72</strain>
    </source>
</reference>
<dbReference type="Pfam" id="PF02518">
    <property type="entry name" value="HATPase_c"/>
    <property type="match status" value="1"/>
</dbReference>
<dbReference type="CDD" id="cd00082">
    <property type="entry name" value="HisKA"/>
    <property type="match status" value="1"/>
</dbReference>
<evidence type="ECO:0000256" key="3">
    <source>
        <dbReference type="ARBA" id="ARBA00022553"/>
    </source>
</evidence>
<dbReference type="CDD" id="cd12914">
    <property type="entry name" value="PDC1_DGC_like"/>
    <property type="match status" value="1"/>
</dbReference>
<dbReference type="InterPro" id="IPR036097">
    <property type="entry name" value="HisK_dim/P_sf"/>
</dbReference>
<keyword evidence="10" id="KW-1185">Reference proteome</keyword>
<keyword evidence="3 4" id="KW-0597">Phosphoprotein</keyword>
<dbReference type="Pfam" id="PF00512">
    <property type="entry name" value="HisKA"/>
    <property type="match status" value="1"/>
</dbReference>
<dbReference type="Proteomes" id="UP000773614">
    <property type="component" value="Unassembled WGS sequence"/>
</dbReference>
<protein>
    <recommendedName>
        <fullName evidence="2">histidine kinase</fullName>
        <ecNumber evidence="2">2.7.13.3</ecNumber>
    </recommendedName>
</protein>
<dbReference type="SUPFAM" id="SSF52172">
    <property type="entry name" value="CheY-like"/>
    <property type="match status" value="1"/>
</dbReference>
<dbReference type="InterPro" id="IPR005467">
    <property type="entry name" value="His_kinase_dom"/>
</dbReference>
<dbReference type="PROSITE" id="PS50109">
    <property type="entry name" value="HIS_KIN"/>
    <property type="match status" value="1"/>
</dbReference>
<feature type="modified residue" description="4-aspartylphosphate" evidence="4">
    <location>
        <position position="627"/>
    </location>
</feature>
<feature type="region of interest" description="Disordered" evidence="5">
    <location>
        <begin position="688"/>
        <end position="711"/>
    </location>
</feature>
<dbReference type="PANTHER" id="PTHR43065:SF49">
    <property type="entry name" value="HISTIDINE KINASE"/>
    <property type="match status" value="1"/>
</dbReference>
<dbReference type="PANTHER" id="PTHR43065">
    <property type="entry name" value="SENSOR HISTIDINE KINASE"/>
    <property type="match status" value="1"/>
</dbReference>
<dbReference type="Gene3D" id="3.30.565.10">
    <property type="entry name" value="Histidine kinase-like ATPase, C-terminal domain"/>
    <property type="match status" value="1"/>
</dbReference>
<dbReference type="InterPro" id="IPR036890">
    <property type="entry name" value="HATPase_C_sf"/>
</dbReference>
<dbReference type="SMART" id="SM00448">
    <property type="entry name" value="REC"/>
    <property type="match status" value="1"/>
</dbReference>
<feature type="domain" description="Histidine kinase" evidence="7">
    <location>
        <begin position="337"/>
        <end position="556"/>
    </location>
</feature>
<evidence type="ECO:0000256" key="5">
    <source>
        <dbReference type="SAM" id="MobiDB-lite"/>
    </source>
</evidence>
<dbReference type="Gene3D" id="3.40.50.2300">
    <property type="match status" value="1"/>
</dbReference>
<dbReference type="SUPFAM" id="SSF47384">
    <property type="entry name" value="Homodimeric domain of signal transducing histidine kinase"/>
    <property type="match status" value="1"/>
</dbReference>
<sequence>MLRWMMVASLALPAALFVYLAWASYRSTWRVADERIEASLGVLNEHAQRMFQTGELVGHEVAELTRGMSDDEIRRDEARLHARLAAMSEPIPIIHSLWIMDAEGRPLVSDYLYPAPRSGSVLDRDYFRAQLDPATGIYIGSVNLPRFSDAEPFFSMSRRRPMPDGSFGGVITVSLRPADFESFYAQLARTSGSYFGMIRADGALLARFPEVAKPEERVGLTASRLASEAAGGRERGSYTAVAQLDGIERRFGFRKLDRLPIYLVAGTETAAIRSEWLRGLASHLAFGLPASLVIFGVLWMAMQRTRRLYDEAERREAAEAALRQSQRLEAIGQLTGGIAHDFNNLLMVISGGADRLRRRITDPQQLRMVDMIATAAERGESLTRQLLSFSRRQALAPVPIDLAQRIPELEEILQRSIRGDITVRLDLPPHSCPVTVDPAEFELALINLAVNARDAMPSGGELSIRLEQQHLEGESSVDGLTGEFLSIAVADTGTGIPPDILSRVFEPFFTTKEIDRGTGLGLSQVYGFARQSGGTVTIRSEPNRGTTVTIYLPCSRGAAAPRSAPADAVAAVAPGLRVLVVEDNASVAEVTSAYLAELEADATIVAGGAEALSRIRAGEAFDLVFSDILMPGGLTGLDLAREVRRLRPGLPIVLATGYSSSAEQAVREGYTVLRKPFSLDQLRSAVSGALEEGSEQPVRSEAAPLAAGLNS</sequence>
<dbReference type="GO" id="GO:0000155">
    <property type="term" value="F:phosphorelay sensor kinase activity"/>
    <property type="evidence" value="ECO:0007669"/>
    <property type="project" value="InterPro"/>
</dbReference>
<evidence type="ECO:0000256" key="4">
    <source>
        <dbReference type="PROSITE-ProRule" id="PRU00169"/>
    </source>
</evidence>
<evidence type="ECO:0000256" key="6">
    <source>
        <dbReference type="SAM" id="Phobius"/>
    </source>
</evidence>
<evidence type="ECO:0000256" key="1">
    <source>
        <dbReference type="ARBA" id="ARBA00000085"/>
    </source>
</evidence>
<evidence type="ECO:0000259" key="8">
    <source>
        <dbReference type="PROSITE" id="PS50110"/>
    </source>
</evidence>
<keyword evidence="6" id="KW-1133">Transmembrane helix</keyword>
<evidence type="ECO:0000313" key="9">
    <source>
        <dbReference type="EMBL" id="MYZ48030.1"/>
    </source>
</evidence>
<keyword evidence="6" id="KW-0812">Transmembrane</keyword>
<comment type="catalytic activity">
    <reaction evidence="1">
        <text>ATP + protein L-histidine = ADP + protein N-phospho-L-histidine.</text>
        <dbReference type="EC" id="2.7.13.3"/>
    </reaction>
</comment>
<dbReference type="AlphaFoldDB" id="A0A964T437"/>
<dbReference type="EMBL" id="SPKJ01000027">
    <property type="protein sequence ID" value="MYZ48030.1"/>
    <property type="molecule type" value="Genomic_DNA"/>
</dbReference>
<dbReference type="OrthoDB" id="9796100at2"/>
<dbReference type="PRINTS" id="PR00344">
    <property type="entry name" value="BCTRLSENSOR"/>
</dbReference>
<keyword evidence="6" id="KW-0472">Membrane</keyword>
<feature type="domain" description="Response regulatory" evidence="8">
    <location>
        <begin position="577"/>
        <end position="690"/>
    </location>
</feature>
<dbReference type="Gene3D" id="1.10.287.130">
    <property type="match status" value="1"/>
</dbReference>
<dbReference type="InterPro" id="IPR011006">
    <property type="entry name" value="CheY-like_superfamily"/>
</dbReference>
<dbReference type="RefSeq" id="WP_161140379.1">
    <property type="nucleotide sequence ID" value="NZ_SPKJ01000027.1"/>
</dbReference>